<sequence>MTALLFCTCLARRLFWMGGGGGPRSQKTDGRRGGEDGLRNNGGSSLNLTSRDRFLRAFSLLLLLIVGSDIKGSPG</sequence>
<evidence type="ECO:0000256" key="1">
    <source>
        <dbReference type="SAM" id="MobiDB-lite"/>
    </source>
</evidence>
<dbReference type="EMBL" id="JAACXV010010334">
    <property type="protein sequence ID" value="KAF7275455.1"/>
    <property type="molecule type" value="Genomic_DNA"/>
</dbReference>
<organism evidence="2 3">
    <name type="scientific">Rhynchophorus ferrugineus</name>
    <name type="common">Red palm weevil</name>
    <name type="synonym">Curculio ferrugineus</name>
    <dbReference type="NCBI Taxonomy" id="354439"/>
    <lineage>
        <taxon>Eukaryota</taxon>
        <taxon>Metazoa</taxon>
        <taxon>Ecdysozoa</taxon>
        <taxon>Arthropoda</taxon>
        <taxon>Hexapoda</taxon>
        <taxon>Insecta</taxon>
        <taxon>Pterygota</taxon>
        <taxon>Neoptera</taxon>
        <taxon>Endopterygota</taxon>
        <taxon>Coleoptera</taxon>
        <taxon>Polyphaga</taxon>
        <taxon>Cucujiformia</taxon>
        <taxon>Curculionidae</taxon>
        <taxon>Dryophthorinae</taxon>
        <taxon>Rhynchophorus</taxon>
    </lineage>
</organism>
<reference evidence="2" key="1">
    <citation type="submission" date="2020-08" db="EMBL/GenBank/DDBJ databases">
        <title>Genome sequencing and assembly of the red palm weevil Rhynchophorus ferrugineus.</title>
        <authorList>
            <person name="Dias G.B."/>
            <person name="Bergman C.M."/>
            <person name="Manee M."/>
        </authorList>
    </citation>
    <scope>NUCLEOTIDE SEQUENCE</scope>
    <source>
        <strain evidence="2">AA-2017</strain>
        <tissue evidence="2">Whole larva</tissue>
    </source>
</reference>
<dbReference type="Proteomes" id="UP000625711">
    <property type="component" value="Unassembled WGS sequence"/>
</dbReference>
<accession>A0A834ICH3</accession>
<proteinExistence type="predicted"/>
<evidence type="ECO:0000313" key="2">
    <source>
        <dbReference type="EMBL" id="KAF7275455.1"/>
    </source>
</evidence>
<protein>
    <submittedName>
        <fullName evidence="2">Uncharacterized protein</fullName>
    </submittedName>
</protein>
<feature type="compositionally biased region" description="Basic and acidic residues" evidence="1">
    <location>
        <begin position="26"/>
        <end position="38"/>
    </location>
</feature>
<evidence type="ECO:0000313" key="3">
    <source>
        <dbReference type="Proteomes" id="UP000625711"/>
    </source>
</evidence>
<comment type="caution">
    <text evidence="2">The sequence shown here is derived from an EMBL/GenBank/DDBJ whole genome shotgun (WGS) entry which is preliminary data.</text>
</comment>
<feature type="non-terminal residue" evidence="2">
    <location>
        <position position="75"/>
    </location>
</feature>
<feature type="region of interest" description="Disordered" evidence="1">
    <location>
        <begin position="17"/>
        <end position="46"/>
    </location>
</feature>
<gene>
    <name evidence="2" type="ORF">GWI33_011701</name>
</gene>
<name>A0A834ICH3_RHYFE</name>
<dbReference type="AlphaFoldDB" id="A0A834ICH3"/>
<keyword evidence="3" id="KW-1185">Reference proteome</keyword>